<comment type="subcellular location">
    <subcellularLocation>
        <location evidence="1">Membrane</location>
        <topology evidence="1">Multi-pass membrane protein</topology>
    </subcellularLocation>
</comment>
<dbReference type="InterPro" id="IPR025564">
    <property type="entry name" value="CAAD_dom"/>
</dbReference>
<evidence type="ECO:0000259" key="6">
    <source>
        <dbReference type="PROSITE" id="PS50888"/>
    </source>
</evidence>
<evidence type="ECO:0000256" key="1">
    <source>
        <dbReference type="ARBA" id="ARBA00004141"/>
    </source>
</evidence>
<dbReference type="GO" id="GO:0016020">
    <property type="term" value="C:membrane"/>
    <property type="evidence" value="ECO:0007669"/>
    <property type="project" value="UniProtKB-SubCell"/>
</dbReference>
<feature type="compositionally biased region" description="Basic residues" evidence="5">
    <location>
        <begin position="180"/>
        <end position="189"/>
    </location>
</feature>
<dbReference type="SUPFAM" id="SSF47459">
    <property type="entry name" value="HLH, helix-loop-helix DNA-binding domain"/>
    <property type="match status" value="1"/>
</dbReference>
<evidence type="ECO:0000313" key="8">
    <source>
        <dbReference type="Proteomes" id="UP001141806"/>
    </source>
</evidence>
<dbReference type="AlphaFoldDB" id="A0A9Q0GN10"/>
<dbReference type="InterPro" id="IPR011598">
    <property type="entry name" value="bHLH_dom"/>
</dbReference>
<gene>
    <name evidence="7" type="ORF">NE237_027455</name>
</gene>
<dbReference type="InterPro" id="IPR036638">
    <property type="entry name" value="HLH_DNA-bd_sf"/>
</dbReference>
<accession>A0A9Q0GN10</accession>
<dbReference type="GO" id="GO:0045893">
    <property type="term" value="P:positive regulation of DNA-templated transcription"/>
    <property type="evidence" value="ECO:0007669"/>
    <property type="project" value="TreeGrafter"/>
</dbReference>
<dbReference type="PROSITE" id="PS50888">
    <property type="entry name" value="BHLH"/>
    <property type="match status" value="1"/>
</dbReference>
<keyword evidence="4" id="KW-0804">Transcription</keyword>
<dbReference type="GO" id="GO:0046983">
    <property type="term" value="F:protein dimerization activity"/>
    <property type="evidence" value="ECO:0007669"/>
    <property type="project" value="InterPro"/>
</dbReference>
<name>A0A9Q0GN10_9MAGN</name>
<organism evidence="7 8">
    <name type="scientific">Protea cynaroides</name>
    <dbReference type="NCBI Taxonomy" id="273540"/>
    <lineage>
        <taxon>Eukaryota</taxon>
        <taxon>Viridiplantae</taxon>
        <taxon>Streptophyta</taxon>
        <taxon>Embryophyta</taxon>
        <taxon>Tracheophyta</taxon>
        <taxon>Spermatophyta</taxon>
        <taxon>Magnoliopsida</taxon>
        <taxon>Proteales</taxon>
        <taxon>Proteaceae</taxon>
        <taxon>Protea</taxon>
    </lineage>
</organism>
<dbReference type="GO" id="GO:0003700">
    <property type="term" value="F:DNA-binding transcription factor activity"/>
    <property type="evidence" value="ECO:0007669"/>
    <property type="project" value="InterPro"/>
</dbReference>
<dbReference type="CDD" id="cd11448">
    <property type="entry name" value="bHLH_AtFAMA_like"/>
    <property type="match status" value="1"/>
</dbReference>
<dbReference type="Pfam" id="PF14159">
    <property type="entry name" value="CAAD"/>
    <property type="match status" value="1"/>
</dbReference>
<dbReference type="EMBL" id="JAMYWD010000012">
    <property type="protein sequence ID" value="KAJ4950623.1"/>
    <property type="molecule type" value="Genomic_DNA"/>
</dbReference>
<dbReference type="Gene3D" id="4.10.280.10">
    <property type="entry name" value="Helix-loop-helix DNA-binding domain"/>
    <property type="match status" value="1"/>
</dbReference>
<keyword evidence="8" id="KW-1185">Reference proteome</keyword>
<dbReference type="Pfam" id="PF00010">
    <property type="entry name" value="HLH"/>
    <property type="match status" value="1"/>
</dbReference>
<protein>
    <recommendedName>
        <fullName evidence="6">BHLH domain-containing protein</fullName>
    </recommendedName>
</protein>
<feature type="compositionally biased region" description="Polar residues" evidence="5">
    <location>
        <begin position="119"/>
        <end position="138"/>
    </location>
</feature>
<evidence type="ECO:0000256" key="5">
    <source>
        <dbReference type="SAM" id="MobiDB-lite"/>
    </source>
</evidence>
<feature type="domain" description="BHLH" evidence="6">
    <location>
        <begin position="197"/>
        <end position="248"/>
    </location>
</feature>
<dbReference type="Proteomes" id="UP001141806">
    <property type="component" value="Unassembled WGS sequence"/>
</dbReference>
<evidence type="ECO:0000256" key="4">
    <source>
        <dbReference type="ARBA" id="ARBA00023163"/>
    </source>
</evidence>
<feature type="compositionally biased region" description="Polar residues" evidence="5">
    <location>
        <begin position="511"/>
        <end position="522"/>
    </location>
</feature>
<evidence type="ECO:0000313" key="7">
    <source>
        <dbReference type="EMBL" id="KAJ4950623.1"/>
    </source>
</evidence>
<sequence>MERLRGPINPCYFGVGEHFNEELLERGCALAFTQEPFMDSKKLRREEEGQPLATSTQNTDEKMSFLQMLRSVESSSFIDPNFQFLLRQQQLQNQTKPELDFRNHPLELESCISNEISEAQSAIQSESKDSPQPQSSSCLEVEVMSSACRGERNSPEKCGEGSEKSPPSNKAGPASSNYERRKRKRMRPSKNKEEVESQRMTHIAVERNRRRQMNNHFDALRSLMPTSFIQKGDQASIVGGAIEFVKELEQLLQSLESQKKRMTQSEGQGQGNRPHSEESIIPLNGFFASPQYRSYSSFLAAVHSSSVVGSSVDDDVNRVNEYMEEEEEGGEKLKTENTVAVALAATDIKVIVIQRHVNLKILSPRRRPRQLLRAIATLEDLKLTILHLDITSARHSVLYSFNLKMEDDCELGSAEDIATAVHQTFNKALEDKYAATSLAFAGAIGLWVSTGMISAIYRVPIVPGVLELVGIGYSELEKEAQIKGIPLGQALDIDIPPPRPARKPSNPYPRKTSTGAPMTSRKTIGLGE</sequence>
<comment type="caution">
    <text evidence="7">The sequence shown here is derived from an EMBL/GenBank/DDBJ whole genome shotgun (WGS) entry which is preliminary data.</text>
</comment>
<reference evidence="7" key="1">
    <citation type="journal article" date="2023" name="Plant J.">
        <title>The genome of the king protea, Protea cynaroides.</title>
        <authorList>
            <person name="Chang J."/>
            <person name="Duong T.A."/>
            <person name="Schoeman C."/>
            <person name="Ma X."/>
            <person name="Roodt D."/>
            <person name="Barker N."/>
            <person name="Li Z."/>
            <person name="Van de Peer Y."/>
            <person name="Mizrachi E."/>
        </authorList>
    </citation>
    <scope>NUCLEOTIDE SEQUENCE</scope>
    <source>
        <tissue evidence="7">Young leaves</tissue>
    </source>
</reference>
<feature type="region of interest" description="Disordered" evidence="5">
    <location>
        <begin position="258"/>
        <end position="278"/>
    </location>
</feature>
<dbReference type="GO" id="GO:0003677">
    <property type="term" value="F:DNA binding"/>
    <property type="evidence" value="ECO:0007669"/>
    <property type="project" value="UniProtKB-KW"/>
</dbReference>
<feature type="compositionally biased region" description="Basic and acidic residues" evidence="5">
    <location>
        <begin position="149"/>
        <end position="163"/>
    </location>
</feature>
<feature type="region of interest" description="Disordered" evidence="5">
    <location>
        <begin position="119"/>
        <end position="200"/>
    </location>
</feature>
<feature type="compositionally biased region" description="Basic and acidic residues" evidence="5">
    <location>
        <begin position="190"/>
        <end position="200"/>
    </location>
</feature>
<evidence type="ECO:0000256" key="2">
    <source>
        <dbReference type="ARBA" id="ARBA00023015"/>
    </source>
</evidence>
<dbReference type="OrthoDB" id="1918339at2759"/>
<dbReference type="GO" id="GO:0005634">
    <property type="term" value="C:nucleus"/>
    <property type="evidence" value="ECO:0007669"/>
    <property type="project" value="TreeGrafter"/>
</dbReference>
<evidence type="ECO:0000256" key="3">
    <source>
        <dbReference type="ARBA" id="ARBA00023125"/>
    </source>
</evidence>
<feature type="compositionally biased region" description="Polar residues" evidence="5">
    <location>
        <begin position="264"/>
        <end position="273"/>
    </location>
</feature>
<keyword evidence="3" id="KW-0238">DNA-binding</keyword>
<dbReference type="PANTHER" id="PTHR46684">
    <property type="entry name" value="TRANSCRIPTION FACTOR FAMA"/>
    <property type="match status" value="1"/>
</dbReference>
<proteinExistence type="predicted"/>
<dbReference type="PANTHER" id="PTHR46684:SF16">
    <property type="entry name" value="TRANSCRIPTION FACTOR BHLH67-LIKE ISOFORM X2"/>
    <property type="match status" value="1"/>
</dbReference>
<keyword evidence="2" id="KW-0805">Transcription regulation</keyword>
<feature type="region of interest" description="Disordered" evidence="5">
    <location>
        <begin position="491"/>
        <end position="528"/>
    </location>
</feature>
<dbReference type="InterPro" id="IPR044283">
    <property type="entry name" value="FAMA/SPEECHLESS/MUTE-like"/>
</dbReference>
<dbReference type="GO" id="GO:0010052">
    <property type="term" value="P:guard cell differentiation"/>
    <property type="evidence" value="ECO:0007669"/>
    <property type="project" value="InterPro"/>
</dbReference>
<dbReference type="SMART" id="SM00353">
    <property type="entry name" value="HLH"/>
    <property type="match status" value="1"/>
</dbReference>